<keyword evidence="2" id="KW-1133">Transmembrane helix</keyword>
<dbReference type="Pfam" id="PF16944">
    <property type="entry name" value="KCH"/>
    <property type="match status" value="1"/>
</dbReference>
<evidence type="ECO:0000256" key="1">
    <source>
        <dbReference type="SAM" id="MobiDB-lite"/>
    </source>
</evidence>
<feature type="transmembrane region" description="Helical" evidence="2">
    <location>
        <begin position="222"/>
        <end position="254"/>
    </location>
</feature>
<keyword evidence="2" id="KW-0472">Membrane</keyword>
<dbReference type="OrthoDB" id="436496at2759"/>
<evidence type="ECO:0000313" key="4">
    <source>
        <dbReference type="Proteomes" id="UP000799640"/>
    </source>
</evidence>
<organism evidence="3 4">
    <name type="scientific">Trichodelitschia bisporula</name>
    <dbReference type="NCBI Taxonomy" id="703511"/>
    <lineage>
        <taxon>Eukaryota</taxon>
        <taxon>Fungi</taxon>
        <taxon>Dikarya</taxon>
        <taxon>Ascomycota</taxon>
        <taxon>Pezizomycotina</taxon>
        <taxon>Dothideomycetes</taxon>
        <taxon>Dothideomycetes incertae sedis</taxon>
        <taxon>Phaeotrichales</taxon>
        <taxon>Phaeotrichaceae</taxon>
        <taxon>Trichodelitschia</taxon>
    </lineage>
</organism>
<dbReference type="EMBL" id="ML996699">
    <property type="protein sequence ID" value="KAF2398773.1"/>
    <property type="molecule type" value="Genomic_DNA"/>
</dbReference>
<feature type="compositionally biased region" description="Low complexity" evidence="1">
    <location>
        <begin position="574"/>
        <end position="613"/>
    </location>
</feature>
<reference evidence="3" key="1">
    <citation type="journal article" date="2020" name="Stud. Mycol.">
        <title>101 Dothideomycetes genomes: a test case for predicting lifestyles and emergence of pathogens.</title>
        <authorList>
            <person name="Haridas S."/>
            <person name="Albert R."/>
            <person name="Binder M."/>
            <person name="Bloem J."/>
            <person name="Labutti K."/>
            <person name="Salamov A."/>
            <person name="Andreopoulos B."/>
            <person name="Baker S."/>
            <person name="Barry K."/>
            <person name="Bills G."/>
            <person name="Bluhm B."/>
            <person name="Cannon C."/>
            <person name="Castanera R."/>
            <person name="Culley D."/>
            <person name="Daum C."/>
            <person name="Ezra D."/>
            <person name="Gonzalez J."/>
            <person name="Henrissat B."/>
            <person name="Kuo A."/>
            <person name="Liang C."/>
            <person name="Lipzen A."/>
            <person name="Lutzoni F."/>
            <person name="Magnuson J."/>
            <person name="Mondo S."/>
            <person name="Nolan M."/>
            <person name="Ohm R."/>
            <person name="Pangilinan J."/>
            <person name="Park H.-J."/>
            <person name="Ramirez L."/>
            <person name="Alfaro M."/>
            <person name="Sun H."/>
            <person name="Tritt A."/>
            <person name="Yoshinaga Y."/>
            <person name="Zwiers L.-H."/>
            <person name="Turgeon B."/>
            <person name="Goodwin S."/>
            <person name="Spatafora J."/>
            <person name="Crous P."/>
            <person name="Grigoriev I."/>
        </authorList>
    </citation>
    <scope>NUCLEOTIDE SEQUENCE</scope>
    <source>
        <strain evidence="3">CBS 262.69</strain>
    </source>
</reference>
<feature type="transmembrane region" description="Helical" evidence="2">
    <location>
        <begin position="34"/>
        <end position="53"/>
    </location>
</feature>
<evidence type="ECO:0000256" key="2">
    <source>
        <dbReference type="SAM" id="Phobius"/>
    </source>
</evidence>
<feature type="transmembrane region" description="Helical" evidence="2">
    <location>
        <begin position="82"/>
        <end position="100"/>
    </location>
</feature>
<feature type="region of interest" description="Disordered" evidence="1">
    <location>
        <begin position="568"/>
        <end position="623"/>
    </location>
</feature>
<dbReference type="InterPro" id="IPR031606">
    <property type="entry name" value="Kch1/2"/>
</dbReference>
<sequence length="623" mass="68770">MGRWGGEERESVLETQKWDYITIKDFKAKSCGPFASYVWLIILVIVTIAVYAADTFTAVKLLAFNEWSSEVKPGIPFAVSKWIFAVCILLSWTLALFEWFRAIRVMRRGSVTEDYLDPLAVVLRSLPWKYGGWRRFLVFTELTKSKKKVTWIALFVYFERKGAVRLLAADGPRQCVNAVTLWSVAKATLVPVGTHAASAGRSPFLQFFENLRILGASNRNQIIILSSMAFTLIIWVLSILVLLTALILYIIFLWHHIQNETLTGFCRRKVETRLARIVKTKMEGVWAKRAAKHAQQLAAQSRDGKGEKRIVSTSTTLSNNPTLPSLGTSPPSATSTFSPPFEPKRAPTLPTFDLDDKPTLSRAGTGASTLTTASNAPLLSNAAQPAYTDPTPPPGLPRAYTSQSQRGFTPGPPRRVGTGLSSATTAVRTEDYFAYAPDSRKGTPYDTRNGTPFDQSRNGTPFGYQADPQSRHGTPHGYAPAPSRTPAQTPQAYEMGNVAPRQREYAERPGYGAAAGAGSYSAQRGYARRDYTAPAGYADPMGREMTPAPRPIQMRSATMPMPRVQEQGWDVERQAGWAPQGQGQQQQSPQRGGPGQWQSQSQSQNQGSTGQWQPRGRNQGGQW</sequence>
<proteinExistence type="predicted"/>
<dbReference type="PANTHER" id="PTHR36424:SF1">
    <property type="entry name" value="LOW AFFINITY K(+) TRANSPORTER 1-RELATED"/>
    <property type="match status" value="1"/>
</dbReference>
<dbReference type="Proteomes" id="UP000799640">
    <property type="component" value="Unassembled WGS sequence"/>
</dbReference>
<name>A0A6G1HRU0_9PEZI</name>
<dbReference type="GO" id="GO:0015079">
    <property type="term" value="F:potassium ion transmembrane transporter activity"/>
    <property type="evidence" value="ECO:0007669"/>
    <property type="project" value="InterPro"/>
</dbReference>
<feature type="compositionally biased region" description="Low complexity" evidence="1">
    <location>
        <begin position="312"/>
        <end position="339"/>
    </location>
</feature>
<evidence type="ECO:0008006" key="5">
    <source>
        <dbReference type="Google" id="ProtNLM"/>
    </source>
</evidence>
<keyword evidence="4" id="KW-1185">Reference proteome</keyword>
<gene>
    <name evidence="3" type="ORF">EJ06DRAFT_91277</name>
</gene>
<evidence type="ECO:0000313" key="3">
    <source>
        <dbReference type="EMBL" id="KAF2398773.1"/>
    </source>
</evidence>
<dbReference type="AlphaFoldDB" id="A0A6G1HRU0"/>
<dbReference type="GO" id="GO:0005886">
    <property type="term" value="C:plasma membrane"/>
    <property type="evidence" value="ECO:0007669"/>
    <property type="project" value="InterPro"/>
</dbReference>
<feature type="compositionally biased region" description="Polar residues" evidence="1">
    <location>
        <begin position="446"/>
        <end position="459"/>
    </location>
</feature>
<protein>
    <recommendedName>
        <fullName evidence="5">Pheromone-regulated membrane protein</fullName>
    </recommendedName>
</protein>
<feature type="compositionally biased region" description="Low complexity" evidence="1">
    <location>
        <begin position="363"/>
        <end position="376"/>
    </location>
</feature>
<dbReference type="PANTHER" id="PTHR36424">
    <property type="entry name" value="PHEROMONE-REGULATED MEMBRANE PROTEIN 6"/>
    <property type="match status" value="1"/>
</dbReference>
<accession>A0A6G1HRU0</accession>
<keyword evidence="2" id="KW-0812">Transmembrane</keyword>
<feature type="region of interest" description="Disordered" evidence="1">
    <location>
        <begin position="297"/>
        <end position="491"/>
    </location>
</feature>